<dbReference type="InterPro" id="IPR036397">
    <property type="entry name" value="RNaseH_sf"/>
</dbReference>
<dbReference type="GO" id="GO:0003723">
    <property type="term" value="F:RNA binding"/>
    <property type="evidence" value="ECO:0007669"/>
    <property type="project" value="UniProtKB-KW"/>
</dbReference>
<dbReference type="InterPro" id="IPR050951">
    <property type="entry name" value="Retrovirus_Pol_polyprotein"/>
</dbReference>
<dbReference type="InterPro" id="IPR041373">
    <property type="entry name" value="RT_RNaseH"/>
</dbReference>
<accession>A0A9Q3FFD5</accession>
<dbReference type="GO" id="GO:0005634">
    <property type="term" value="C:nucleus"/>
    <property type="evidence" value="ECO:0007669"/>
    <property type="project" value="UniProtKB-ARBA"/>
</dbReference>
<keyword evidence="6" id="KW-0694">RNA-binding</keyword>
<dbReference type="PROSITE" id="PS50994">
    <property type="entry name" value="INTEGRASE"/>
    <property type="match status" value="1"/>
</dbReference>
<sequence length="621" mass="71228">MMNTTFAEELSEGWLIIYIDDIIVCSETWDSHLTRLERVLHKIIQVNIKVSLRKCHFAYSELKALGHVVSGLGLGIDKNKVAAVVLKPMPKVKKMQSFIGFAGYYRQNIKDFARIAKSLDKLCDQQTVYEMTEEGFQAYEELKHSLANAPFLLMPDWKLPFKLYIEACGEGLGATLHQTQIINDKPVEEPICIISRQIKPTEARYGASQIKCPCLVWALEKLHYYLDGTVFDVIADCNSVKSLLNMKTPKRHILRWQIAIQEYRGNMTIVHKSGNINKNAYGLCRWSLENTPENPAWAPQEQHHIEGICVTDIGTEFFNQVKEIYKMDKSCHSLCQLLIKYCKDSSLSSKLDKICKKSYDEGRFHLLDGILYHRTKHTCVMALTDRTLINTILHELHDSVAAGHLSEDKTLERVKTCSWWPNWKKDSAEYCQTCDRCQKENRATGKKFGMMIQIQEPKSPWEIAHMNWVTALPPGGDKSYNVCLVLVDRYKKPPMFLPFHNNDTAIDRAIMILNKAISHTGLFQNIISDIDPKFTSALWTNLHNLFGTKLSLSTAYHPQTDALSERMIQTLEDMIRRFCAYGLELKYSDGFTHDWCTLIPALELEYRTSIHSSTGKTPEML</sequence>
<dbReference type="InterPro" id="IPR012337">
    <property type="entry name" value="RNaseH-like_sf"/>
</dbReference>
<keyword evidence="4" id="KW-0255">Endonuclease</keyword>
<evidence type="ECO:0000313" key="11">
    <source>
        <dbReference type="Proteomes" id="UP000765509"/>
    </source>
</evidence>
<reference evidence="10" key="1">
    <citation type="submission" date="2021-03" db="EMBL/GenBank/DDBJ databases">
        <title>Draft genome sequence of rust myrtle Austropuccinia psidii MF-1, a brazilian biotype.</title>
        <authorList>
            <person name="Quecine M.C."/>
            <person name="Pachon D.M.R."/>
            <person name="Bonatelli M.L."/>
            <person name="Correr F.H."/>
            <person name="Franceschini L.M."/>
            <person name="Leite T.F."/>
            <person name="Margarido G.R.A."/>
            <person name="Almeida C.A."/>
            <person name="Ferrarezi J.A."/>
            <person name="Labate C.A."/>
        </authorList>
    </citation>
    <scope>NUCLEOTIDE SEQUENCE</scope>
    <source>
        <strain evidence="10">MF-1</strain>
    </source>
</reference>
<keyword evidence="11" id="KW-1185">Reference proteome</keyword>
<dbReference type="Proteomes" id="UP000765509">
    <property type="component" value="Unassembled WGS sequence"/>
</dbReference>
<evidence type="ECO:0000256" key="2">
    <source>
        <dbReference type="ARBA" id="ARBA00022695"/>
    </source>
</evidence>
<keyword evidence="2" id="KW-0548">Nucleotidyltransferase</keyword>
<gene>
    <name evidence="10" type="ORF">O181_077664</name>
</gene>
<evidence type="ECO:0000256" key="1">
    <source>
        <dbReference type="ARBA" id="ARBA00022679"/>
    </source>
</evidence>
<dbReference type="Pfam" id="PF17921">
    <property type="entry name" value="Integrase_H2C2"/>
    <property type="match status" value="1"/>
</dbReference>
<dbReference type="Pfam" id="PF17917">
    <property type="entry name" value="RT_RNaseH"/>
    <property type="match status" value="1"/>
</dbReference>
<proteinExistence type="predicted"/>
<dbReference type="GO" id="GO:0004519">
    <property type="term" value="F:endonuclease activity"/>
    <property type="evidence" value="ECO:0007669"/>
    <property type="project" value="UniProtKB-KW"/>
</dbReference>
<evidence type="ECO:0000256" key="5">
    <source>
        <dbReference type="ARBA" id="ARBA00022801"/>
    </source>
</evidence>
<dbReference type="InterPro" id="IPR000477">
    <property type="entry name" value="RT_dom"/>
</dbReference>
<evidence type="ECO:0000256" key="6">
    <source>
        <dbReference type="ARBA" id="ARBA00022884"/>
    </source>
</evidence>
<evidence type="ECO:0008006" key="12">
    <source>
        <dbReference type="Google" id="ProtNLM"/>
    </source>
</evidence>
<keyword evidence="7" id="KW-0695">RNA-directed DNA polymerase</keyword>
<dbReference type="SUPFAM" id="SSF56672">
    <property type="entry name" value="DNA/RNA polymerases"/>
    <property type="match status" value="1"/>
</dbReference>
<feature type="domain" description="Reverse transcriptase" evidence="8">
    <location>
        <begin position="1"/>
        <end position="69"/>
    </location>
</feature>
<dbReference type="Gene3D" id="1.10.340.70">
    <property type="match status" value="1"/>
</dbReference>
<dbReference type="OrthoDB" id="2595244at2759"/>
<dbReference type="Pfam" id="PF00078">
    <property type="entry name" value="RVT_1"/>
    <property type="match status" value="1"/>
</dbReference>
<protein>
    <recommendedName>
        <fullName evidence="12">Integrase catalytic domain-containing protein</fullName>
    </recommendedName>
</protein>
<name>A0A9Q3FFD5_9BASI</name>
<organism evidence="10 11">
    <name type="scientific">Austropuccinia psidii MF-1</name>
    <dbReference type="NCBI Taxonomy" id="1389203"/>
    <lineage>
        <taxon>Eukaryota</taxon>
        <taxon>Fungi</taxon>
        <taxon>Dikarya</taxon>
        <taxon>Basidiomycota</taxon>
        <taxon>Pucciniomycotina</taxon>
        <taxon>Pucciniomycetes</taxon>
        <taxon>Pucciniales</taxon>
        <taxon>Sphaerophragmiaceae</taxon>
        <taxon>Austropuccinia</taxon>
    </lineage>
</organism>
<dbReference type="Gene3D" id="3.30.420.10">
    <property type="entry name" value="Ribonuclease H-like superfamily/Ribonuclease H"/>
    <property type="match status" value="1"/>
</dbReference>
<dbReference type="FunFam" id="1.10.340.70:FF:000001">
    <property type="entry name" value="Retrovirus-related Pol polyprotein from transposon gypsy-like Protein"/>
    <property type="match status" value="1"/>
</dbReference>
<dbReference type="InterPro" id="IPR043502">
    <property type="entry name" value="DNA/RNA_pol_sf"/>
</dbReference>
<keyword evidence="3" id="KW-0540">Nuclease</keyword>
<keyword evidence="5" id="KW-0378">Hydrolase</keyword>
<dbReference type="EMBL" id="AVOT02042532">
    <property type="protein sequence ID" value="MBW0537949.1"/>
    <property type="molecule type" value="Genomic_DNA"/>
</dbReference>
<evidence type="ECO:0000256" key="7">
    <source>
        <dbReference type="ARBA" id="ARBA00022918"/>
    </source>
</evidence>
<evidence type="ECO:0000259" key="9">
    <source>
        <dbReference type="PROSITE" id="PS50994"/>
    </source>
</evidence>
<evidence type="ECO:0000256" key="3">
    <source>
        <dbReference type="ARBA" id="ARBA00022722"/>
    </source>
</evidence>
<dbReference type="SUPFAM" id="SSF53098">
    <property type="entry name" value="Ribonuclease H-like"/>
    <property type="match status" value="1"/>
</dbReference>
<evidence type="ECO:0000256" key="4">
    <source>
        <dbReference type="ARBA" id="ARBA00022759"/>
    </source>
</evidence>
<dbReference type="InterPro" id="IPR001584">
    <property type="entry name" value="Integrase_cat-core"/>
</dbReference>
<dbReference type="GO" id="GO:0003964">
    <property type="term" value="F:RNA-directed DNA polymerase activity"/>
    <property type="evidence" value="ECO:0007669"/>
    <property type="project" value="UniProtKB-KW"/>
</dbReference>
<dbReference type="GO" id="GO:0015074">
    <property type="term" value="P:DNA integration"/>
    <property type="evidence" value="ECO:0007669"/>
    <property type="project" value="InterPro"/>
</dbReference>
<dbReference type="Gene3D" id="3.30.70.270">
    <property type="match status" value="2"/>
</dbReference>
<keyword evidence="1" id="KW-0808">Transferase</keyword>
<comment type="caution">
    <text evidence="10">The sequence shown here is derived from an EMBL/GenBank/DDBJ whole genome shotgun (WGS) entry which is preliminary data.</text>
</comment>
<dbReference type="InterPro" id="IPR041588">
    <property type="entry name" value="Integrase_H2C2"/>
</dbReference>
<dbReference type="InterPro" id="IPR043128">
    <property type="entry name" value="Rev_trsase/Diguanyl_cyclase"/>
</dbReference>
<dbReference type="PANTHER" id="PTHR37984:SF5">
    <property type="entry name" value="PROTEIN NYNRIN-LIKE"/>
    <property type="match status" value="1"/>
</dbReference>
<dbReference type="PROSITE" id="PS50878">
    <property type="entry name" value="RT_POL"/>
    <property type="match status" value="1"/>
</dbReference>
<dbReference type="AlphaFoldDB" id="A0A9Q3FFD5"/>
<dbReference type="CDD" id="cd09274">
    <property type="entry name" value="RNase_HI_RT_Ty3"/>
    <property type="match status" value="1"/>
</dbReference>
<dbReference type="GO" id="GO:0016787">
    <property type="term" value="F:hydrolase activity"/>
    <property type="evidence" value="ECO:0007669"/>
    <property type="project" value="UniProtKB-KW"/>
</dbReference>
<evidence type="ECO:0000259" key="8">
    <source>
        <dbReference type="PROSITE" id="PS50878"/>
    </source>
</evidence>
<feature type="domain" description="Integrase catalytic" evidence="9">
    <location>
        <begin position="453"/>
        <end position="621"/>
    </location>
</feature>
<evidence type="ECO:0000313" key="10">
    <source>
        <dbReference type="EMBL" id="MBW0537949.1"/>
    </source>
</evidence>
<dbReference type="PANTHER" id="PTHR37984">
    <property type="entry name" value="PROTEIN CBG26694"/>
    <property type="match status" value="1"/>
</dbReference>